<dbReference type="EMBL" id="CAJFCW020000003">
    <property type="protein sequence ID" value="CAG9106363.1"/>
    <property type="molecule type" value="Genomic_DNA"/>
</dbReference>
<comment type="caution">
    <text evidence="2">The sequence shown here is derived from an EMBL/GenBank/DDBJ whole genome shotgun (WGS) entry which is preliminary data.</text>
</comment>
<dbReference type="AlphaFoldDB" id="A0A811KM27"/>
<dbReference type="Proteomes" id="UP000614601">
    <property type="component" value="Unassembled WGS sequence"/>
</dbReference>
<keyword evidence="3" id="KW-1185">Reference proteome</keyword>
<evidence type="ECO:0000313" key="2">
    <source>
        <dbReference type="EMBL" id="CAD5216655.1"/>
    </source>
</evidence>
<sequence length="307" mass="34840">MASPEFDGCTTDFISPLVGFLVLAECCISIVSLLLNCTLAGAISLNYVLISGVVLARSLFVGFIAYSTCNTTVSTANCKIQEFPLVFVYFQAAFFPALLAIQFFFKQNHRVRQINYLNACSITQLLISVFCLAIALWFTAFDHENRGRYLKHCLIVRAIHEKRMAFAMFTALLSIQLFSLFMWLLIQRQVSNQQQDQRVRSLSEEMVGENVGWCLILFLSGFIGVYEYIYDETNESLISAALESSFVLAPLFLSLFRAISILWNVEPIRLSILNILPGSSYFLQIDYDKVYQYNREVSGLEKAESKQ</sequence>
<keyword evidence="1" id="KW-0812">Transmembrane</keyword>
<dbReference type="Proteomes" id="UP000783686">
    <property type="component" value="Unassembled WGS sequence"/>
</dbReference>
<feature type="transmembrane region" description="Helical" evidence="1">
    <location>
        <begin position="246"/>
        <end position="265"/>
    </location>
</feature>
<feature type="transmembrane region" description="Helical" evidence="1">
    <location>
        <begin position="117"/>
        <end position="140"/>
    </location>
</feature>
<name>A0A811KM27_9BILA</name>
<feature type="transmembrane region" description="Helical" evidence="1">
    <location>
        <begin position="207"/>
        <end position="226"/>
    </location>
</feature>
<dbReference type="OrthoDB" id="5801935at2759"/>
<feature type="transmembrane region" description="Helical" evidence="1">
    <location>
        <begin position="86"/>
        <end position="105"/>
    </location>
</feature>
<protein>
    <submittedName>
        <fullName evidence="2">Uncharacterized protein</fullName>
    </submittedName>
</protein>
<feature type="transmembrane region" description="Helical" evidence="1">
    <location>
        <begin position="13"/>
        <end position="35"/>
    </location>
</feature>
<keyword evidence="1" id="KW-0472">Membrane</keyword>
<reference evidence="2" key="1">
    <citation type="submission" date="2020-09" db="EMBL/GenBank/DDBJ databases">
        <authorList>
            <person name="Kikuchi T."/>
        </authorList>
    </citation>
    <scope>NUCLEOTIDE SEQUENCE</scope>
    <source>
        <strain evidence="2">SH1</strain>
    </source>
</reference>
<evidence type="ECO:0000313" key="3">
    <source>
        <dbReference type="Proteomes" id="UP000614601"/>
    </source>
</evidence>
<organism evidence="2 3">
    <name type="scientific">Bursaphelenchus okinawaensis</name>
    <dbReference type="NCBI Taxonomy" id="465554"/>
    <lineage>
        <taxon>Eukaryota</taxon>
        <taxon>Metazoa</taxon>
        <taxon>Ecdysozoa</taxon>
        <taxon>Nematoda</taxon>
        <taxon>Chromadorea</taxon>
        <taxon>Rhabditida</taxon>
        <taxon>Tylenchina</taxon>
        <taxon>Tylenchomorpha</taxon>
        <taxon>Aphelenchoidea</taxon>
        <taxon>Aphelenchoididae</taxon>
        <taxon>Bursaphelenchus</taxon>
    </lineage>
</organism>
<feature type="transmembrane region" description="Helical" evidence="1">
    <location>
        <begin position="47"/>
        <end position="66"/>
    </location>
</feature>
<evidence type="ECO:0000256" key="1">
    <source>
        <dbReference type="SAM" id="Phobius"/>
    </source>
</evidence>
<keyword evidence="1" id="KW-1133">Transmembrane helix</keyword>
<accession>A0A811KM27</accession>
<gene>
    <name evidence="2" type="ORF">BOKJ2_LOCUS6696</name>
</gene>
<proteinExistence type="predicted"/>
<feature type="transmembrane region" description="Helical" evidence="1">
    <location>
        <begin position="164"/>
        <end position="186"/>
    </location>
</feature>
<dbReference type="EMBL" id="CAJFDH010000003">
    <property type="protein sequence ID" value="CAD5216655.1"/>
    <property type="molecule type" value="Genomic_DNA"/>
</dbReference>